<name>A0A6P8Z4B5_THRPL</name>
<dbReference type="FunCoup" id="A0A6P8Z4B5">
    <property type="interactions" value="77"/>
</dbReference>
<gene>
    <name evidence="3" type="primary">LOC117649054</name>
</gene>
<dbReference type="KEGG" id="tpal:117649054"/>
<evidence type="ECO:0000313" key="3">
    <source>
        <dbReference type="RefSeq" id="XP_034247328.1"/>
    </source>
</evidence>
<dbReference type="GO" id="GO:0005813">
    <property type="term" value="C:centrosome"/>
    <property type="evidence" value="ECO:0007669"/>
    <property type="project" value="TreeGrafter"/>
</dbReference>
<dbReference type="OrthoDB" id="264795at2759"/>
<dbReference type="RefSeq" id="XP_034247328.1">
    <property type="nucleotide sequence ID" value="XM_034391437.1"/>
</dbReference>
<organism evidence="3">
    <name type="scientific">Thrips palmi</name>
    <name type="common">Melon thrips</name>
    <dbReference type="NCBI Taxonomy" id="161013"/>
    <lineage>
        <taxon>Eukaryota</taxon>
        <taxon>Metazoa</taxon>
        <taxon>Ecdysozoa</taxon>
        <taxon>Arthropoda</taxon>
        <taxon>Hexapoda</taxon>
        <taxon>Insecta</taxon>
        <taxon>Pterygota</taxon>
        <taxon>Neoptera</taxon>
        <taxon>Paraneoptera</taxon>
        <taxon>Thysanoptera</taxon>
        <taxon>Terebrantia</taxon>
        <taxon>Thripoidea</taxon>
        <taxon>Thripidae</taxon>
        <taxon>Thrips</taxon>
    </lineage>
</organism>
<dbReference type="InterPro" id="IPR005062">
    <property type="entry name" value="SAC3/GANP/THP3_conserved"/>
</dbReference>
<dbReference type="GO" id="GO:0005634">
    <property type="term" value="C:nucleus"/>
    <property type="evidence" value="ECO:0007669"/>
    <property type="project" value="TreeGrafter"/>
</dbReference>
<reference evidence="3" key="1">
    <citation type="submission" date="2025-08" db="UniProtKB">
        <authorList>
            <consortium name="RefSeq"/>
        </authorList>
    </citation>
    <scope>IDENTIFICATION</scope>
    <source>
        <tissue evidence="3">Total insect</tissue>
    </source>
</reference>
<dbReference type="Proteomes" id="UP000515158">
    <property type="component" value="Unplaced"/>
</dbReference>
<keyword evidence="2" id="KW-1185">Reference proteome</keyword>
<dbReference type="Pfam" id="PF03399">
    <property type="entry name" value="SAC3_GANP"/>
    <property type="match status" value="1"/>
</dbReference>
<dbReference type="PANTHER" id="PTHR12436">
    <property type="entry name" value="80 KDA MCM3-ASSOCIATED PROTEIN"/>
    <property type="match status" value="1"/>
</dbReference>
<dbReference type="Gene3D" id="1.25.40.990">
    <property type="match status" value="1"/>
</dbReference>
<dbReference type="GO" id="GO:0005819">
    <property type="term" value="C:spindle"/>
    <property type="evidence" value="ECO:0007669"/>
    <property type="project" value="TreeGrafter"/>
</dbReference>
<feature type="domain" description="SAC3/GANP/THP3 conserved" evidence="1">
    <location>
        <begin position="21"/>
        <end position="352"/>
    </location>
</feature>
<evidence type="ECO:0000313" key="2">
    <source>
        <dbReference type="Proteomes" id="UP000515158"/>
    </source>
</evidence>
<sequence>MEYEDELLVFGDFIKGTCELMCPVSERKMREREKLLHPLERQTQPVLPGEAVSERSHSSKGKIYLNRNENYRADPDKIVKAFSRSAAGHKMPSPSDLRPFPSLMKTVSYLIEKVASCEIEASAWVDRYNFVTDRLRAVRQDMVIQGLPAAECIKLLVPMVKFHVFAGYWLCGKPIHLYDPKINGSFLTECIKRLLVMYNAVKGMEHPGSKPKGENTSTQETEHCNNTEHLMNALYLIIGLGNPEVLNQASEKLLYLKDCKCCVMHLAFQISLASWRGNYVKVCSSMKTLTPLLCMAAALHLPSVRRHALMVMTTAYSNKVLKFPAALLQQHLLWEDRHQVYKECQHYGIPVDKSQNTEPSVHFQKGTFDLNAKQIQPSRLFWIDNHLSNSTVAEILLN</sequence>
<protein>
    <submittedName>
        <fullName evidence="3">SAC3 domain-containing protein 1</fullName>
    </submittedName>
</protein>
<dbReference type="GO" id="GO:0051298">
    <property type="term" value="P:centrosome duplication"/>
    <property type="evidence" value="ECO:0007669"/>
    <property type="project" value="TreeGrafter"/>
</dbReference>
<dbReference type="GO" id="GO:0051225">
    <property type="term" value="P:spindle assembly"/>
    <property type="evidence" value="ECO:0007669"/>
    <property type="project" value="TreeGrafter"/>
</dbReference>
<dbReference type="InParanoid" id="A0A6P8Z4B5"/>
<accession>A0A6P8Z4B5</accession>
<proteinExistence type="predicted"/>
<dbReference type="GeneID" id="117649054"/>
<dbReference type="PANTHER" id="PTHR12436:SF38">
    <property type="entry name" value="SAC3 DOMAIN-CONTAINING PROTEIN 1"/>
    <property type="match status" value="1"/>
</dbReference>
<evidence type="ECO:0000259" key="1">
    <source>
        <dbReference type="Pfam" id="PF03399"/>
    </source>
</evidence>
<dbReference type="InterPro" id="IPR045107">
    <property type="entry name" value="SAC3/GANP/THP3"/>
</dbReference>
<dbReference type="AlphaFoldDB" id="A0A6P8Z4B5"/>